<protein>
    <submittedName>
        <fullName evidence="2">Uncharacterized protein</fullName>
    </submittedName>
</protein>
<gene>
    <name evidence="2" type="ORF">pipiens_020259</name>
</gene>
<proteinExistence type="predicted"/>
<organism evidence="2 3">
    <name type="scientific">Culex pipiens pipiens</name>
    <name type="common">Northern house mosquito</name>
    <dbReference type="NCBI Taxonomy" id="38569"/>
    <lineage>
        <taxon>Eukaryota</taxon>
        <taxon>Metazoa</taxon>
        <taxon>Ecdysozoa</taxon>
        <taxon>Arthropoda</taxon>
        <taxon>Hexapoda</taxon>
        <taxon>Insecta</taxon>
        <taxon>Pterygota</taxon>
        <taxon>Neoptera</taxon>
        <taxon>Endopterygota</taxon>
        <taxon>Diptera</taxon>
        <taxon>Nematocera</taxon>
        <taxon>Culicoidea</taxon>
        <taxon>Culicidae</taxon>
        <taxon>Culicinae</taxon>
        <taxon>Culicini</taxon>
        <taxon>Culex</taxon>
        <taxon>Culex</taxon>
    </lineage>
</organism>
<evidence type="ECO:0000256" key="1">
    <source>
        <dbReference type="SAM" id="MobiDB-lite"/>
    </source>
</evidence>
<dbReference type="AlphaFoldDB" id="A0ABD1CW37"/>
<comment type="caution">
    <text evidence="2">The sequence shown here is derived from an EMBL/GenBank/DDBJ whole genome shotgun (WGS) entry which is preliminary data.</text>
</comment>
<feature type="non-terminal residue" evidence="2">
    <location>
        <position position="38"/>
    </location>
</feature>
<accession>A0ABD1CW37</accession>
<evidence type="ECO:0000313" key="2">
    <source>
        <dbReference type="EMBL" id="KAL1380659.1"/>
    </source>
</evidence>
<feature type="compositionally biased region" description="Basic and acidic residues" evidence="1">
    <location>
        <begin position="18"/>
        <end position="32"/>
    </location>
</feature>
<dbReference type="Proteomes" id="UP001562425">
    <property type="component" value="Unassembled WGS sequence"/>
</dbReference>
<keyword evidence="3" id="KW-1185">Reference proteome</keyword>
<evidence type="ECO:0000313" key="3">
    <source>
        <dbReference type="Proteomes" id="UP001562425"/>
    </source>
</evidence>
<name>A0ABD1CW37_CULPP</name>
<reference evidence="2 3" key="1">
    <citation type="submission" date="2024-05" db="EMBL/GenBank/DDBJ databases">
        <title>Culex pipiens pipiens assembly and annotation.</title>
        <authorList>
            <person name="Alout H."/>
            <person name="Durand T."/>
        </authorList>
    </citation>
    <scope>NUCLEOTIDE SEQUENCE [LARGE SCALE GENOMIC DNA]</scope>
    <source>
        <strain evidence="2">HA-2024</strain>
        <tissue evidence="2">Whole body</tissue>
    </source>
</reference>
<dbReference type="EMBL" id="JBEHCU010009016">
    <property type="protein sequence ID" value="KAL1380659.1"/>
    <property type="molecule type" value="Genomic_DNA"/>
</dbReference>
<sequence>RRAILHAVRHLDGPVQEPELHRTGAGRRRAEDEQVQEE</sequence>
<feature type="region of interest" description="Disordered" evidence="1">
    <location>
        <begin position="1"/>
        <end position="38"/>
    </location>
</feature>
<feature type="non-terminal residue" evidence="2">
    <location>
        <position position="1"/>
    </location>
</feature>